<feature type="coiled-coil region" evidence="1">
    <location>
        <begin position="1778"/>
        <end position="1805"/>
    </location>
</feature>
<evidence type="ECO:0000313" key="3">
    <source>
        <dbReference type="EMBL" id="KOF77614.1"/>
    </source>
</evidence>
<feature type="region of interest" description="Disordered" evidence="2">
    <location>
        <begin position="1354"/>
        <end position="1378"/>
    </location>
</feature>
<dbReference type="KEGG" id="obi:106876165"/>
<feature type="region of interest" description="Disordered" evidence="2">
    <location>
        <begin position="1556"/>
        <end position="1577"/>
    </location>
</feature>
<accession>A0A0L8GL78</accession>
<feature type="compositionally biased region" description="Low complexity" evidence="2">
    <location>
        <begin position="1161"/>
        <end position="1173"/>
    </location>
</feature>
<evidence type="ECO:0000256" key="1">
    <source>
        <dbReference type="SAM" id="Coils"/>
    </source>
</evidence>
<feature type="region of interest" description="Disordered" evidence="2">
    <location>
        <begin position="52"/>
        <end position="72"/>
    </location>
</feature>
<name>A0A0L8GL78_OCTBM</name>
<evidence type="ECO:0000256" key="2">
    <source>
        <dbReference type="SAM" id="MobiDB-lite"/>
    </source>
</evidence>
<reference evidence="3" key="1">
    <citation type="submission" date="2015-07" db="EMBL/GenBank/DDBJ databases">
        <title>MeaNS - Measles Nucleotide Surveillance Program.</title>
        <authorList>
            <person name="Tran T."/>
            <person name="Druce J."/>
        </authorList>
    </citation>
    <scope>NUCLEOTIDE SEQUENCE</scope>
    <source>
        <strain evidence="3">UCB-OBI-ISO-001</strain>
        <tissue evidence="3">Gonad</tissue>
    </source>
</reference>
<protein>
    <submittedName>
        <fullName evidence="3">Uncharacterized protein</fullName>
    </submittedName>
</protein>
<feature type="region of interest" description="Disordered" evidence="2">
    <location>
        <begin position="1686"/>
        <end position="1728"/>
    </location>
</feature>
<organism evidence="3">
    <name type="scientific">Octopus bimaculoides</name>
    <name type="common">California two-spotted octopus</name>
    <dbReference type="NCBI Taxonomy" id="37653"/>
    <lineage>
        <taxon>Eukaryota</taxon>
        <taxon>Metazoa</taxon>
        <taxon>Spiralia</taxon>
        <taxon>Lophotrochozoa</taxon>
        <taxon>Mollusca</taxon>
        <taxon>Cephalopoda</taxon>
        <taxon>Coleoidea</taxon>
        <taxon>Octopodiformes</taxon>
        <taxon>Octopoda</taxon>
        <taxon>Incirrata</taxon>
        <taxon>Octopodidae</taxon>
        <taxon>Octopus</taxon>
    </lineage>
</organism>
<gene>
    <name evidence="3" type="ORF">OCBIM_22031892mg</name>
</gene>
<proteinExistence type="predicted"/>
<dbReference type="STRING" id="37653.A0A0L8GL78"/>
<dbReference type="EMBL" id="KQ421373">
    <property type="protein sequence ID" value="KOF77613.1"/>
    <property type="molecule type" value="Genomic_DNA"/>
</dbReference>
<sequence length="2098" mass="224631">MKVKKKDSKKLKEETDATDFDSSDDKSLRLCTKNVNGQMFLVMAPENENSSLFDSSVETDAGNSSDAVDEDDSEISVVLLNDSKSNENTVIEDEFMDQTLTVPGSTISTSAPVILPIISPSVLTDPSINSNLTSLLPPDLTENVSVSRDSSLNAAVSLLTDSAPVLTANIKKEPGIEPISALAPSLVTKSEPIILNPQAMDTSAGSPAIKSEFVNSENQLKVNTLLHTDGSVDSSGTYKISVPISSPAYQKFTIDNKTTNSAVLPKNIIVKSSQPLSQTNLKNILYSFNAILKATQSSTESSGNVPPKGTHAILLNGTNTVYSALEPNMSSCISNSSLNVLPPKSISAATSTLANTILKTENQPKISPLPATTLPKKVFVVPVSLPSNNSQVVHLTMVSNSQTTPVPSPVTSFKYMSSASSVGPILKNSQNTTIIAKPTFAVANQVATTTSTSSSAFPLHTNPLGNVLNNSSPTSSQMTPCVLVSTLVDQASPAVTSDDKTILHNGYVSSNVYQVVKSSNSSISANVPTQAINSKETFKKSSELILPNGVTATPKTPTTNIAILEDLDSHKTIHAITKTTSSYNLNKGICTIPKFSSTADGSLTKTQQKPTGTYTSIVGDKTSWLILPASTSDAKNSSAVKTTTIEPNVQVVVSSASPSTTTTITTTKNLQDSFPKSEEIIKSSSSTNFVPHIKYAISVPKSKKLFPRPLAPKTEISTVISSTTINPLSHNVPSTSLNLSSSQNASNFLVSTSNSSKAKQTSSLSISPPNSTTSVSYSSNFSKPMVFIGPINPDDLLNLAKHIPSAAQSVFQASHKTSESVRIIHPSDIYKTKSNTNLPKLSPSSSQNIILVPPESLPEQVSFAPSVTSIKNKISNPLILSTSTQQPKNANAAKGLSLLNTNTGTQSAPTLLQASNCNNNARFVTKSVHNNIPVMFSPSSTSSSDPLKLNVTTAVGSNPVYSQSQLKLSPAGVSTVASVISKQQPQQQQQQVTSANISPVIKVKQELPDDTVSNVAPVVSLVNSQENATANSLVKLTSFSHNQVNLKLGKVSSASDTMSKPISTHVVNYVTSPKSAVPQFVKLTKVVDNVRKKFQLPTSASQPSQSEQLLFKVQQPETQVMQAPDTCDNSKNVKSTTSLTANFRITSTSSLILPTHLTNTKTTTVSSNNSSSKPESVVISDSQSDLGNLKSICQKEDENPMTLKIDSIFSLRDNSNFTINAPKDNWKIKSEEEMTNNFFKPVVSSLADIKPVVSSLTDIKPMVSSLADIKPIVSSLADIKPIVSSLADIKPVVTSWAISKPVISPGTTSKIVVSSLPTPKPEVNSFISSKSMVSSTTSIKPVVTTSKPVVTTPKPLVTTPKPLASASKPAATTPKPAVTTSKPVVTASKPAVATSKSVVTTSKPVVLSSLTTSKPMVISLNTSKPVVSSFNTTTPVVTTLTNLQPLASIFPRPQSMVSLIPNPSQPVVSLLSTPQPTLASLRNPKPISSSVASPIFLSSNLQSTNSAQTLHDVNSTWKPNDINCTQTAFGEISTQTDFRENSTQINYGENSCQTDCEVSSSQTDYGENSSQTDFEAGSSQKEFGVNSCQTDNGANSKQTVYEVNSTRPAQEVISTKSAVEVNSTVPSSNIISTTPAIELNSTLPSYKIITTKSPIKLNNTLPPYKIIVTKPNVLNSAQQSCKIISTKPATEVNSPHSGDGVNSTQTADGANSKVLGNEKEEKLPQETSKSRLKFKMYQFDKPLTSKPPVSNSYRQYSYLNPKPIKPKQLIESPNMIKLVKMHSAYNKLQRENKQLEMKITAKKKTRIKIDKYTLSKFPLKQCFVTMPRLYLPDGKKSANVKKLGEKTLKSIKCRASCKNITQTLRLNNILAAQKANKMGFRYLNTANTNNVHINISNQNAAGNTKSFKVISTSMNPLILPKTISPLQSQRLLVMQVNGKSVLFPVVNKVQNQQTPILNKGHIVQTSIPTTLNPVNKSTAIRTSISDQSLLLNTQFVNIAPNVVSKGPSYSTLTNSTSLLNVSKTDSAQSVIPSNSSLDNAEDDDDDVNSCLQLACGIIETNTLKRKASDYRRESRKMKDSFQMRHKKSKNYISSMLNI</sequence>
<feature type="compositionally biased region" description="Polar residues" evidence="2">
    <location>
        <begin position="1686"/>
        <end position="1709"/>
    </location>
</feature>
<dbReference type="EMBL" id="KQ421373">
    <property type="protein sequence ID" value="KOF77614.1"/>
    <property type="molecule type" value="Genomic_DNA"/>
</dbReference>
<feature type="region of interest" description="Disordered" evidence="2">
    <location>
        <begin position="1"/>
        <end position="26"/>
    </location>
</feature>
<keyword evidence="1" id="KW-0175">Coiled coil</keyword>
<dbReference type="OrthoDB" id="10348452at2759"/>
<feature type="region of interest" description="Disordered" evidence="2">
    <location>
        <begin position="1161"/>
        <end position="1182"/>
    </location>
</feature>
<feature type="compositionally biased region" description="Polar residues" evidence="2">
    <location>
        <begin position="52"/>
        <end position="66"/>
    </location>
</feature>